<name>A0A1H6TGW1_9EURY</name>
<evidence type="ECO:0000256" key="4">
    <source>
        <dbReference type="HAMAP-Rule" id="MF_00149"/>
    </source>
</evidence>
<dbReference type="NCBIfam" id="TIGR00585">
    <property type="entry name" value="mutl"/>
    <property type="match status" value="1"/>
</dbReference>
<dbReference type="PANTHER" id="PTHR10073:SF12">
    <property type="entry name" value="DNA MISMATCH REPAIR PROTEIN MLH1"/>
    <property type="match status" value="1"/>
</dbReference>
<dbReference type="GO" id="GO:0016887">
    <property type="term" value="F:ATP hydrolysis activity"/>
    <property type="evidence" value="ECO:0007669"/>
    <property type="project" value="InterPro"/>
</dbReference>
<proteinExistence type="inferred from homology"/>
<feature type="compositionally biased region" description="Basic and acidic residues" evidence="5">
    <location>
        <begin position="363"/>
        <end position="379"/>
    </location>
</feature>
<evidence type="ECO:0000256" key="2">
    <source>
        <dbReference type="ARBA" id="ARBA00022763"/>
    </source>
</evidence>
<dbReference type="InterPro" id="IPR020667">
    <property type="entry name" value="DNA_mismatch_repair_MutL"/>
</dbReference>
<dbReference type="GO" id="GO:0140664">
    <property type="term" value="F:ATP-dependent DNA damage sensor activity"/>
    <property type="evidence" value="ECO:0007669"/>
    <property type="project" value="InterPro"/>
</dbReference>
<dbReference type="SUPFAM" id="SSF54211">
    <property type="entry name" value="Ribosomal protein S5 domain 2-like"/>
    <property type="match status" value="1"/>
</dbReference>
<dbReference type="PROSITE" id="PS00058">
    <property type="entry name" value="DNA_MISMATCH_REPAIR_1"/>
    <property type="match status" value="1"/>
</dbReference>
<feature type="compositionally biased region" description="Low complexity" evidence="5">
    <location>
        <begin position="394"/>
        <end position="412"/>
    </location>
</feature>
<evidence type="ECO:0000256" key="5">
    <source>
        <dbReference type="SAM" id="MobiDB-lite"/>
    </source>
</evidence>
<gene>
    <name evidence="4" type="primary">mutL</name>
    <name evidence="8" type="ORF">SAMN05444271_10852</name>
</gene>
<feature type="compositionally biased region" description="Polar residues" evidence="5">
    <location>
        <begin position="469"/>
        <end position="479"/>
    </location>
</feature>
<dbReference type="CDD" id="cd16926">
    <property type="entry name" value="HATPase_MutL-MLH-PMS-like"/>
    <property type="match status" value="1"/>
</dbReference>
<keyword evidence="2 4" id="KW-0227">DNA damage</keyword>
<dbReference type="GO" id="GO:0005524">
    <property type="term" value="F:ATP binding"/>
    <property type="evidence" value="ECO:0007669"/>
    <property type="project" value="InterPro"/>
</dbReference>
<dbReference type="CDD" id="cd00782">
    <property type="entry name" value="MutL_Trans"/>
    <property type="match status" value="1"/>
</dbReference>
<dbReference type="InterPro" id="IPR038973">
    <property type="entry name" value="MutL/Mlh/Pms-like"/>
</dbReference>
<organism evidence="8 9">
    <name type="scientific">Halohasta litchfieldiae</name>
    <dbReference type="NCBI Taxonomy" id="1073996"/>
    <lineage>
        <taxon>Archaea</taxon>
        <taxon>Methanobacteriati</taxon>
        <taxon>Methanobacteriota</taxon>
        <taxon>Stenosarchaea group</taxon>
        <taxon>Halobacteria</taxon>
        <taxon>Halobacteriales</taxon>
        <taxon>Haloferacaceae</taxon>
        <taxon>Halohasta</taxon>
    </lineage>
</organism>
<evidence type="ECO:0000313" key="9">
    <source>
        <dbReference type="Proteomes" id="UP000198888"/>
    </source>
</evidence>
<dbReference type="Pfam" id="PF08676">
    <property type="entry name" value="MutL_C"/>
    <property type="match status" value="1"/>
</dbReference>
<dbReference type="FunFam" id="3.30.565.10:FF:000003">
    <property type="entry name" value="DNA mismatch repair endonuclease MutL"/>
    <property type="match status" value="1"/>
</dbReference>
<dbReference type="SUPFAM" id="SSF55874">
    <property type="entry name" value="ATPase domain of HSP90 chaperone/DNA topoisomerase II/histidine kinase"/>
    <property type="match status" value="1"/>
</dbReference>
<dbReference type="Gene3D" id="3.30.230.10">
    <property type="match status" value="1"/>
</dbReference>
<dbReference type="SUPFAM" id="SSF118116">
    <property type="entry name" value="DNA mismatch repair protein MutL"/>
    <property type="match status" value="1"/>
</dbReference>
<feature type="compositionally biased region" description="Polar residues" evidence="5">
    <location>
        <begin position="380"/>
        <end position="393"/>
    </location>
</feature>
<accession>A0A1H6TGW1</accession>
<dbReference type="InterPro" id="IPR037198">
    <property type="entry name" value="MutL_C_sf"/>
</dbReference>
<dbReference type="SMART" id="SM01340">
    <property type="entry name" value="DNA_mis_repair"/>
    <property type="match status" value="1"/>
</dbReference>
<dbReference type="InterPro" id="IPR013507">
    <property type="entry name" value="DNA_mismatch_S5_2-like"/>
</dbReference>
<evidence type="ECO:0000313" key="8">
    <source>
        <dbReference type="EMBL" id="SEI79309.1"/>
    </source>
</evidence>
<dbReference type="EMBL" id="FNYR01000008">
    <property type="protein sequence ID" value="SEI79309.1"/>
    <property type="molecule type" value="Genomic_DNA"/>
</dbReference>
<dbReference type="Pfam" id="PF01119">
    <property type="entry name" value="DNA_mis_repair"/>
    <property type="match status" value="1"/>
</dbReference>
<evidence type="ECO:0000256" key="3">
    <source>
        <dbReference type="ARBA" id="ARBA00023204"/>
    </source>
</evidence>
<dbReference type="InterPro" id="IPR036890">
    <property type="entry name" value="HATPase_C_sf"/>
</dbReference>
<dbReference type="GO" id="GO:0032300">
    <property type="term" value="C:mismatch repair complex"/>
    <property type="evidence" value="ECO:0007669"/>
    <property type="project" value="InterPro"/>
</dbReference>
<dbReference type="Proteomes" id="UP000198888">
    <property type="component" value="Unassembled WGS sequence"/>
</dbReference>
<reference evidence="8 9" key="1">
    <citation type="submission" date="2016-10" db="EMBL/GenBank/DDBJ databases">
        <authorList>
            <person name="de Groot N.N."/>
        </authorList>
    </citation>
    <scope>NUCLEOTIDE SEQUENCE [LARGE SCALE GENOMIC DNA]</scope>
    <source>
        <strain evidence="8 9">DSM 22187</strain>
    </source>
</reference>
<dbReference type="InterPro" id="IPR014721">
    <property type="entry name" value="Ribsml_uS5_D2-typ_fold_subgr"/>
</dbReference>
<sequence>MTDAESSEGRIETLDESTVQRIAAGEVVERPASVVKELVENSLDAGASRIKVTVETGGKDGIRVSDDGRGIPEADLPRAVEEHATSKIRDIDDLEAGVGSLGFRGEALSTIGAVSRLTVRSRPQGGTTGAELTVEGGNVGEIQPAGCPEGTTVEVADLFFNTPARKKFLKRDSTEFDHINTVVSQYALANPDVAVTLSHNDRELFGTEGSGSLRSAVLSVYGREVAESMIEIEYSAGEDEPVDSITGLISHPETTRSTRAYLATFVNERYVTASALRGAVVDGYGGQLAVDRYPFAVLFVEVPPTAVDVNVHPRKTEVRFDHEDRVMELIGEAVERTLVDSGLIRSSAPRGRSAPEETQITPERTEQVDEETDTSREQADGTTTNAASQPNTGTTADETSEPATDTETTPDTNCEGETPNTEAVAADPVDPADEDSWTVDGLGSDTQSATVRSEDDNQGTSVGDEASTAGPNSGSTTDSIPVASDESKESDTVDTESLGEQSTDRTGRRQHTVAEPTTQQTLNGGETTDGRSYEKLPALRVLGQLYDTYLLAETDSGLVLIDQHAADERVNYERLQVELADSPSTQQLAEPVSLELTAREAALFDDHSHQLTAVGFQAEQKEPRSVDVTAVPAVFSTTLDPELLREALLSFVASTEEGADSVDEAVDELLADLACYPSITGNTSLTDGSVVDLLAALDDCENPYACPHGRPVIIEISREEITDRFERDYPGHGGRRNE</sequence>
<feature type="compositionally biased region" description="Polar residues" evidence="5">
    <location>
        <begin position="515"/>
        <end position="526"/>
    </location>
</feature>
<protein>
    <recommendedName>
        <fullName evidence="4">DNA mismatch repair protein MutL</fullName>
    </recommendedName>
</protein>
<dbReference type="InterPro" id="IPR002099">
    <property type="entry name" value="MutL/Mlh/PMS"/>
</dbReference>
<dbReference type="InterPro" id="IPR042121">
    <property type="entry name" value="MutL_C_regsub"/>
</dbReference>
<keyword evidence="9" id="KW-1185">Reference proteome</keyword>
<dbReference type="PANTHER" id="PTHR10073">
    <property type="entry name" value="DNA MISMATCH REPAIR PROTEIN MLH, PMS, MUTL"/>
    <property type="match status" value="1"/>
</dbReference>
<dbReference type="InterPro" id="IPR020568">
    <property type="entry name" value="Ribosomal_Su5_D2-typ_SF"/>
</dbReference>
<comment type="similarity">
    <text evidence="1 4">Belongs to the DNA mismatch repair MutL/HexB family.</text>
</comment>
<dbReference type="Gene3D" id="3.30.565.10">
    <property type="entry name" value="Histidine kinase-like ATPase, C-terminal domain"/>
    <property type="match status" value="1"/>
</dbReference>
<dbReference type="InterPro" id="IPR014762">
    <property type="entry name" value="DNA_mismatch_repair_CS"/>
</dbReference>
<dbReference type="SMART" id="SM00853">
    <property type="entry name" value="MutL_C"/>
    <property type="match status" value="1"/>
</dbReference>
<dbReference type="OrthoDB" id="146201at2157"/>
<dbReference type="InterPro" id="IPR014790">
    <property type="entry name" value="MutL_C"/>
</dbReference>
<dbReference type="HAMAP" id="MF_00149">
    <property type="entry name" value="DNA_mis_repair"/>
    <property type="match status" value="1"/>
</dbReference>
<comment type="function">
    <text evidence="4">This protein is involved in the repair of mismatches in DNA. It is required for dam-dependent methyl-directed DNA mismatch repair. May act as a 'molecular matchmaker', a protein that promotes the formation of a stable complex between two or more DNA-binding proteins in an ATP-dependent manner without itself being part of a final effector complex.</text>
</comment>
<dbReference type="RefSeq" id="WP_089671849.1">
    <property type="nucleotide sequence ID" value="NZ_CP024845.1"/>
</dbReference>
<evidence type="ECO:0000259" key="7">
    <source>
        <dbReference type="SMART" id="SM01340"/>
    </source>
</evidence>
<feature type="domain" description="MutL C-terminal dimerisation" evidence="6">
    <location>
        <begin position="541"/>
        <end position="685"/>
    </location>
</feature>
<dbReference type="GO" id="GO:0006298">
    <property type="term" value="P:mismatch repair"/>
    <property type="evidence" value="ECO:0007669"/>
    <property type="project" value="UniProtKB-UniRule"/>
</dbReference>
<dbReference type="STRING" id="1073996.SAMN05444271_10852"/>
<feature type="domain" description="DNA mismatch repair protein S5" evidence="7">
    <location>
        <begin position="217"/>
        <end position="339"/>
    </location>
</feature>
<dbReference type="Gene3D" id="3.30.1370.100">
    <property type="entry name" value="MutL, C-terminal domain, regulatory subdomain"/>
    <property type="match status" value="1"/>
</dbReference>
<evidence type="ECO:0000259" key="6">
    <source>
        <dbReference type="SMART" id="SM00853"/>
    </source>
</evidence>
<dbReference type="Pfam" id="PF13589">
    <property type="entry name" value="HATPase_c_3"/>
    <property type="match status" value="1"/>
</dbReference>
<feature type="region of interest" description="Disordered" evidence="5">
    <location>
        <begin position="345"/>
        <end position="531"/>
    </location>
</feature>
<dbReference type="AlphaFoldDB" id="A0A1H6TGW1"/>
<dbReference type="GO" id="GO:0030983">
    <property type="term" value="F:mismatched DNA binding"/>
    <property type="evidence" value="ECO:0007669"/>
    <property type="project" value="InterPro"/>
</dbReference>
<evidence type="ECO:0000256" key="1">
    <source>
        <dbReference type="ARBA" id="ARBA00006082"/>
    </source>
</evidence>
<dbReference type="Gene3D" id="3.30.1540.20">
    <property type="entry name" value="MutL, C-terminal domain, dimerisation subdomain"/>
    <property type="match status" value="1"/>
</dbReference>
<dbReference type="InterPro" id="IPR042120">
    <property type="entry name" value="MutL_C_dimsub"/>
</dbReference>
<keyword evidence="3 4" id="KW-0234">DNA repair</keyword>
<accession>A0A2H4Q3A9</accession>
<dbReference type="GeneID" id="35002867"/>
<dbReference type="KEGG" id="hae:halTADL_2091"/>